<dbReference type="PANTHER" id="PTHR13847:SF287">
    <property type="entry name" value="FAD-DEPENDENT OXIDOREDUCTASE DOMAIN-CONTAINING PROTEIN 1"/>
    <property type="match status" value="1"/>
</dbReference>
<organism evidence="3 4">
    <name type="scientific">Anabaena sphaerica FACHB-251</name>
    <dbReference type="NCBI Taxonomy" id="2692883"/>
    <lineage>
        <taxon>Bacteria</taxon>
        <taxon>Bacillati</taxon>
        <taxon>Cyanobacteriota</taxon>
        <taxon>Cyanophyceae</taxon>
        <taxon>Nostocales</taxon>
        <taxon>Nostocaceae</taxon>
        <taxon>Anabaena</taxon>
    </lineage>
</organism>
<sequence>MKLYDWIVVGAGITGATLAYELAKTGFSVLLLEQDQTPQNATRYSYGGISYWSGTTPITQKLCQEAIARYQILAQELDADIQFRELDLLLTIAADSDPEVAAASYSHLSTPPQLLSIHEACELEPLLNKNAISGALTIKHGHIHPEKITQAYIQGFLRLGGEIQFSQVLEPTQIFTAEKSFRGVKTTTATFYSANIAICAGGMSRKLLKSAGIPIKVYFSHAEIIETPPVDLRLRTLVTPANLQRFQLEFKSTQVDKLWNQSCEPVPPILDVGAVQFLDGSLRLGQITRIITDPHAQINSEESEKWLRTSIMHILPDLAHLPGIWHHCLVAFTKDKLPLIGKIPEFEHIHIFSGFSSPFIFVPPLAQRFAKFISGQEDDIINQLVIRNS</sequence>
<dbReference type="GO" id="GO:0016491">
    <property type="term" value="F:oxidoreductase activity"/>
    <property type="evidence" value="ECO:0007669"/>
    <property type="project" value="UniProtKB-KW"/>
</dbReference>
<dbReference type="PANTHER" id="PTHR13847">
    <property type="entry name" value="SARCOSINE DEHYDROGENASE-RELATED"/>
    <property type="match status" value="1"/>
</dbReference>
<proteinExistence type="predicted"/>
<evidence type="ECO:0000313" key="3">
    <source>
        <dbReference type="EMBL" id="MBD2294984.1"/>
    </source>
</evidence>
<dbReference type="RefSeq" id="WP_190561902.1">
    <property type="nucleotide sequence ID" value="NZ_JACJQU010000009.1"/>
</dbReference>
<accession>A0A926WI38</accession>
<name>A0A926WI38_9NOST</name>
<evidence type="ECO:0000256" key="1">
    <source>
        <dbReference type="ARBA" id="ARBA00023002"/>
    </source>
</evidence>
<dbReference type="AlphaFoldDB" id="A0A926WI38"/>
<evidence type="ECO:0000259" key="2">
    <source>
        <dbReference type="Pfam" id="PF01266"/>
    </source>
</evidence>
<dbReference type="Gene3D" id="3.30.9.10">
    <property type="entry name" value="D-Amino Acid Oxidase, subunit A, domain 2"/>
    <property type="match status" value="1"/>
</dbReference>
<feature type="domain" description="FAD dependent oxidoreductase" evidence="2">
    <location>
        <begin position="5"/>
        <end position="370"/>
    </location>
</feature>
<reference evidence="4" key="1">
    <citation type="journal article" date="2020" name="ISME J.">
        <title>Comparative genomics reveals insights into cyanobacterial evolution and habitat adaptation.</title>
        <authorList>
            <person name="Chen M.Y."/>
            <person name="Teng W.K."/>
            <person name="Zhao L."/>
            <person name="Hu C.X."/>
            <person name="Zhou Y.K."/>
            <person name="Han B.P."/>
            <person name="Song L.R."/>
            <person name="Shu W.S."/>
        </authorList>
    </citation>
    <scope>NUCLEOTIDE SEQUENCE [LARGE SCALE GENOMIC DNA]</scope>
    <source>
        <strain evidence="4">FACHB-251</strain>
    </source>
</reference>
<gene>
    <name evidence="3" type="ORF">H6G06_16215</name>
</gene>
<dbReference type="Pfam" id="PF01266">
    <property type="entry name" value="DAO"/>
    <property type="match status" value="1"/>
</dbReference>
<dbReference type="InterPro" id="IPR006076">
    <property type="entry name" value="FAD-dep_OxRdtase"/>
</dbReference>
<dbReference type="SUPFAM" id="SSF51905">
    <property type="entry name" value="FAD/NAD(P)-binding domain"/>
    <property type="match status" value="1"/>
</dbReference>
<dbReference type="InterPro" id="IPR036188">
    <property type="entry name" value="FAD/NAD-bd_sf"/>
</dbReference>
<dbReference type="Proteomes" id="UP000662185">
    <property type="component" value="Unassembled WGS sequence"/>
</dbReference>
<protein>
    <submittedName>
        <fullName evidence="3">FAD-binding oxidoreductase</fullName>
    </submittedName>
</protein>
<dbReference type="Gene3D" id="3.50.50.60">
    <property type="entry name" value="FAD/NAD(P)-binding domain"/>
    <property type="match status" value="1"/>
</dbReference>
<dbReference type="EMBL" id="JACJQU010000009">
    <property type="protein sequence ID" value="MBD2294984.1"/>
    <property type="molecule type" value="Genomic_DNA"/>
</dbReference>
<keyword evidence="4" id="KW-1185">Reference proteome</keyword>
<dbReference type="GO" id="GO:0005737">
    <property type="term" value="C:cytoplasm"/>
    <property type="evidence" value="ECO:0007669"/>
    <property type="project" value="TreeGrafter"/>
</dbReference>
<evidence type="ECO:0000313" key="4">
    <source>
        <dbReference type="Proteomes" id="UP000662185"/>
    </source>
</evidence>
<comment type="caution">
    <text evidence="3">The sequence shown here is derived from an EMBL/GenBank/DDBJ whole genome shotgun (WGS) entry which is preliminary data.</text>
</comment>
<keyword evidence="1" id="KW-0560">Oxidoreductase</keyword>